<proteinExistence type="predicted"/>
<evidence type="ECO:0000313" key="2">
    <source>
        <dbReference type="EMBL" id="KAI4534216.1"/>
    </source>
</evidence>
<dbReference type="AlphaFoldDB" id="A0AAD4TVP2"/>
<evidence type="ECO:0000256" key="1">
    <source>
        <dbReference type="SAM" id="MobiDB-lite"/>
    </source>
</evidence>
<gene>
    <name evidence="2" type="ORF">MG293_015076</name>
</gene>
<organism evidence="2 3">
    <name type="scientific">Ovis ammon polii</name>
    <dbReference type="NCBI Taxonomy" id="230172"/>
    <lineage>
        <taxon>Eukaryota</taxon>
        <taxon>Metazoa</taxon>
        <taxon>Chordata</taxon>
        <taxon>Craniata</taxon>
        <taxon>Vertebrata</taxon>
        <taxon>Euteleostomi</taxon>
        <taxon>Mammalia</taxon>
        <taxon>Eutheria</taxon>
        <taxon>Laurasiatheria</taxon>
        <taxon>Artiodactyla</taxon>
        <taxon>Ruminantia</taxon>
        <taxon>Pecora</taxon>
        <taxon>Bovidae</taxon>
        <taxon>Caprinae</taxon>
        <taxon>Ovis</taxon>
    </lineage>
</organism>
<sequence>MLLESSGQSIQVPEAQRWLPLLCPESPWGPHCGGASDEQFSVGGDGQGGTPLASWDPGPPPLCIHDGHTPCVPASLRSRVGALVVTMMDRGLRGPASCFSEAPESSTGFALALTASTHVLKMF</sequence>
<protein>
    <submittedName>
        <fullName evidence="2">Uncharacterized protein</fullName>
    </submittedName>
</protein>
<name>A0AAD4TVP2_OVIAM</name>
<evidence type="ECO:0000313" key="3">
    <source>
        <dbReference type="Proteomes" id="UP001214576"/>
    </source>
</evidence>
<comment type="caution">
    <text evidence="2">The sequence shown here is derived from an EMBL/GenBank/DDBJ whole genome shotgun (WGS) entry which is preliminary data.</text>
</comment>
<accession>A0AAD4TVP2</accession>
<dbReference type="EMBL" id="JAKZEL010000019">
    <property type="protein sequence ID" value="KAI4534216.1"/>
    <property type="molecule type" value="Genomic_DNA"/>
</dbReference>
<reference evidence="2" key="1">
    <citation type="submission" date="2022-03" db="EMBL/GenBank/DDBJ databases">
        <title>Genomic analyses of argali, domestic sheep and their hybrids provide insights into chromosomal evolution, heterosis and genetic basis of agronomic traits.</title>
        <authorList>
            <person name="Li M."/>
        </authorList>
    </citation>
    <scope>NUCLEOTIDE SEQUENCE</scope>
    <source>
        <strain evidence="2">CAU-MHL-2022a</strain>
        <tissue evidence="2">Skin</tissue>
    </source>
</reference>
<dbReference type="Proteomes" id="UP001214576">
    <property type="component" value="Unassembled WGS sequence"/>
</dbReference>
<feature type="region of interest" description="Disordered" evidence="1">
    <location>
        <begin position="33"/>
        <end position="59"/>
    </location>
</feature>
<keyword evidence="3" id="KW-1185">Reference proteome</keyword>